<gene>
    <name evidence="3" type="ORF">E9229_003391</name>
</gene>
<dbReference type="RefSeq" id="WP_183513154.1">
    <property type="nucleotide sequence ID" value="NZ_BAABGK010000040.1"/>
</dbReference>
<keyword evidence="4" id="KW-1185">Reference proteome</keyword>
<accession>A0A839QQT9</accession>
<keyword evidence="2" id="KW-0812">Transmembrane</keyword>
<reference evidence="3 4" key="1">
    <citation type="submission" date="2020-08" db="EMBL/GenBank/DDBJ databases">
        <title>Sequencing the genomes of 1000 actinobacteria strains.</title>
        <authorList>
            <person name="Klenk H.-P."/>
        </authorList>
    </citation>
    <scope>NUCLEOTIDE SEQUENCE [LARGE SCALE GENOMIC DNA]</scope>
    <source>
        <strain evidence="3 4">DSM 22826</strain>
    </source>
</reference>
<organism evidence="3 4">
    <name type="scientific">Paeniglutamicibacter cryotolerans</name>
    <dbReference type="NCBI Taxonomy" id="670079"/>
    <lineage>
        <taxon>Bacteria</taxon>
        <taxon>Bacillati</taxon>
        <taxon>Actinomycetota</taxon>
        <taxon>Actinomycetes</taxon>
        <taxon>Micrococcales</taxon>
        <taxon>Micrococcaceae</taxon>
        <taxon>Paeniglutamicibacter</taxon>
    </lineage>
</organism>
<proteinExistence type="predicted"/>
<keyword evidence="2" id="KW-1133">Transmembrane helix</keyword>
<feature type="transmembrane region" description="Helical" evidence="2">
    <location>
        <begin position="33"/>
        <end position="54"/>
    </location>
</feature>
<name>A0A839QQT9_9MICC</name>
<dbReference type="Proteomes" id="UP000523000">
    <property type="component" value="Unassembled WGS sequence"/>
</dbReference>
<keyword evidence="2" id="KW-0472">Membrane</keyword>
<comment type="caution">
    <text evidence="3">The sequence shown here is derived from an EMBL/GenBank/DDBJ whole genome shotgun (WGS) entry which is preliminary data.</text>
</comment>
<evidence type="ECO:0000256" key="2">
    <source>
        <dbReference type="SAM" id="Phobius"/>
    </source>
</evidence>
<dbReference type="AlphaFoldDB" id="A0A839QQT9"/>
<sequence>MSTQEQEAFEPAASGGTSDPYDVPVDRAPLRLAFGWLLVGAPLVYGIITTLSRVGQLFQ</sequence>
<feature type="region of interest" description="Disordered" evidence="1">
    <location>
        <begin position="1"/>
        <end position="22"/>
    </location>
</feature>
<evidence type="ECO:0000313" key="4">
    <source>
        <dbReference type="Proteomes" id="UP000523000"/>
    </source>
</evidence>
<dbReference type="EMBL" id="JACHVS010000002">
    <property type="protein sequence ID" value="MBB2997144.1"/>
    <property type="molecule type" value="Genomic_DNA"/>
</dbReference>
<protein>
    <submittedName>
        <fullName evidence="3">Uncharacterized protein</fullName>
    </submittedName>
</protein>
<evidence type="ECO:0000313" key="3">
    <source>
        <dbReference type="EMBL" id="MBB2997144.1"/>
    </source>
</evidence>
<evidence type="ECO:0000256" key="1">
    <source>
        <dbReference type="SAM" id="MobiDB-lite"/>
    </source>
</evidence>